<name>A0A329CI44_9BURK</name>
<dbReference type="RefSeq" id="WP_111931902.1">
    <property type="nucleotide sequence ID" value="NZ_CADFFP010000010.1"/>
</dbReference>
<proteinExistence type="predicted"/>
<evidence type="ECO:0000313" key="2">
    <source>
        <dbReference type="EMBL" id="RAS34586.1"/>
    </source>
</evidence>
<keyword evidence="1" id="KW-0732">Signal</keyword>
<dbReference type="OrthoDB" id="8990008at2"/>
<comment type="caution">
    <text evidence="2">The sequence shown here is derived from an EMBL/GenBank/DDBJ whole genome shotgun (WGS) entry which is preliminary data.</text>
</comment>
<feature type="signal peptide" evidence="1">
    <location>
        <begin position="1"/>
        <end position="27"/>
    </location>
</feature>
<dbReference type="EMBL" id="QLTK01000006">
    <property type="protein sequence ID" value="RAS34586.1"/>
    <property type="molecule type" value="Genomic_DNA"/>
</dbReference>
<gene>
    <name evidence="2" type="ORF">BX591_106267</name>
</gene>
<feature type="chain" id="PRO_5016293536" evidence="1">
    <location>
        <begin position="28"/>
        <end position="363"/>
    </location>
</feature>
<protein>
    <submittedName>
        <fullName evidence="2">Uncharacterized protein</fullName>
    </submittedName>
</protein>
<evidence type="ECO:0000256" key="1">
    <source>
        <dbReference type="SAM" id="SignalP"/>
    </source>
</evidence>
<accession>A0A329CI44</accession>
<reference evidence="2 3" key="1">
    <citation type="submission" date="2018-06" db="EMBL/GenBank/DDBJ databases">
        <title>Genomic Encyclopedia of Type Strains, Phase III (KMG-III): the genomes of soil and plant-associated and newly described type strains.</title>
        <authorList>
            <person name="Whitman W."/>
        </authorList>
    </citation>
    <scope>NUCLEOTIDE SEQUENCE [LARGE SCALE GENOMIC DNA]</scope>
    <source>
        <strain evidence="2 3">LMG 23644</strain>
    </source>
</reference>
<sequence length="363" mass="38468">MNDSSLRALGYRATGIALLLLSTAAQAAPVEFAGRGVYDFASASGCPFDFTGAATAGAATAAGKDATHAACNRVALDIQDARASVDPDGHTILLSSDTAHESRTLIGDVLLQGSGVASNGRRVPLSLQVLLRRTGRTWSPDIYVHAPVPGKFAEVRMDPYRIVVREGTEQRVVFTPEQAYDLLAHPSLAARVARHLVEVRPTAQGEANANDITIALGIGQVAKAVARARFSTDQPDDTDLNQVLATRNWTVDVEALSSQIPAWAVKRELFLFGLEASPLLQDVRERGFDQHDKLSFGVANGAGFLRFNGREEPFAGAVASGRAFMQDSFIGLILAWRHDAGERTAAAGASATRAAKRLGGAPA</sequence>
<dbReference type="Proteomes" id="UP000248918">
    <property type="component" value="Unassembled WGS sequence"/>
</dbReference>
<organism evidence="2 3">
    <name type="scientific">Paraburkholderia bryophila</name>
    <dbReference type="NCBI Taxonomy" id="420952"/>
    <lineage>
        <taxon>Bacteria</taxon>
        <taxon>Pseudomonadati</taxon>
        <taxon>Pseudomonadota</taxon>
        <taxon>Betaproteobacteria</taxon>
        <taxon>Burkholderiales</taxon>
        <taxon>Burkholderiaceae</taxon>
        <taxon>Paraburkholderia</taxon>
    </lineage>
</organism>
<dbReference type="AlphaFoldDB" id="A0A329CI44"/>
<evidence type="ECO:0000313" key="3">
    <source>
        <dbReference type="Proteomes" id="UP000248918"/>
    </source>
</evidence>